<name>A0A832I194_UNCEI</name>
<evidence type="ECO:0000313" key="8">
    <source>
        <dbReference type="EMBL" id="HGZ43187.1"/>
    </source>
</evidence>
<comment type="similarity">
    <text evidence="1 6">Belongs to the peptidase S46 family.</text>
</comment>
<dbReference type="GO" id="GO:0008239">
    <property type="term" value="F:dipeptidyl-peptidase activity"/>
    <property type="evidence" value="ECO:0007669"/>
    <property type="project" value="UniProtKB-UniRule"/>
</dbReference>
<keyword evidence="7" id="KW-0175">Coiled coil</keyword>
<dbReference type="Pfam" id="PF10459">
    <property type="entry name" value="Peptidase_S46"/>
    <property type="match status" value="1"/>
</dbReference>
<evidence type="ECO:0000256" key="4">
    <source>
        <dbReference type="ARBA" id="ARBA00022729"/>
    </source>
</evidence>
<dbReference type="Gene3D" id="2.40.10.10">
    <property type="entry name" value="Trypsin-like serine proteases"/>
    <property type="match status" value="2"/>
</dbReference>
<dbReference type="GO" id="GO:0006508">
    <property type="term" value="P:proteolysis"/>
    <property type="evidence" value="ECO:0007669"/>
    <property type="project" value="UniProtKB-KW"/>
</dbReference>
<dbReference type="InterPro" id="IPR043504">
    <property type="entry name" value="Peptidase_S1_PA_chymotrypsin"/>
</dbReference>
<evidence type="ECO:0000256" key="5">
    <source>
        <dbReference type="ARBA" id="ARBA00022801"/>
    </source>
</evidence>
<dbReference type="GO" id="GO:0070009">
    <property type="term" value="F:serine-type aminopeptidase activity"/>
    <property type="evidence" value="ECO:0007669"/>
    <property type="project" value="UniProtKB-UniRule"/>
</dbReference>
<dbReference type="InterPro" id="IPR009003">
    <property type="entry name" value="Peptidase_S1_PA"/>
</dbReference>
<evidence type="ECO:0000256" key="3">
    <source>
        <dbReference type="ARBA" id="ARBA00022670"/>
    </source>
</evidence>
<dbReference type="EC" id="3.4.14.-" evidence="6"/>
<protein>
    <recommendedName>
        <fullName evidence="6">Dipeptidyl-peptidase</fullName>
        <ecNumber evidence="6">3.4.14.-</ecNumber>
    </recommendedName>
</protein>
<comment type="function">
    <text evidence="6">Catalyzes the removal of dipeptides from the N-terminus of oligopeptides.</text>
</comment>
<proteinExistence type="inferred from homology"/>
<dbReference type="AlphaFoldDB" id="A0A832I194"/>
<dbReference type="EMBL" id="DSQF01000014">
    <property type="protein sequence ID" value="HGZ43187.1"/>
    <property type="molecule type" value="Genomic_DNA"/>
</dbReference>
<reference evidence="8" key="1">
    <citation type="journal article" date="2020" name="mSystems">
        <title>Genome- and Community-Level Interaction Insights into Carbon Utilization and Element Cycling Functions of Hydrothermarchaeota in Hydrothermal Sediment.</title>
        <authorList>
            <person name="Zhou Z."/>
            <person name="Liu Y."/>
            <person name="Xu W."/>
            <person name="Pan J."/>
            <person name="Luo Z.H."/>
            <person name="Li M."/>
        </authorList>
    </citation>
    <scope>NUCLEOTIDE SEQUENCE [LARGE SCALE GENOMIC DNA]</scope>
    <source>
        <strain evidence="8">SpSt-381</strain>
    </source>
</reference>
<evidence type="ECO:0000256" key="7">
    <source>
        <dbReference type="SAM" id="Coils"/>
    </source>
</evidence>
<organism evidence="8">
    <name type="scientific">Eiseniibacteriota bacterium</name>
    <dbReference type="NCBI Taxonomy" id="2212470"/>
    <lineage>
        <taxon>Bacteria</taxon>
        <taxon>Candidatus Eiseniibacteriota</taxon>
    </lineage>
</organism>
<keyword evidence="4 6" id="KW-0732">Signal</keyword>
<comment type="caution">
    <text evidence="8">The sequence shown here is derived from an EMBL/GenBank/DDBJ whole genome shotgun (WGS) entry which is preliminary data.</text>
</comment>
<dbReference type="GO" id="GO:0043171">
    <property type="term" value="P:peptide catabolic process"/>
    <property type="evidence" value="ECO:0007669"/>
    <property type="project" value="UniProtKB-UniRule"/>
</dbReference>
<feature type="chain" id="PRO_5033109724" description="Dipeptidyl-peptidase" evidence="6">
    <location>
        <begin position="37"/>
        <end position="705"/>
    </location>
</feature>
<accession>A0A832I194</accession>
<evidence type="ECO:0000256" key="2">
    <source>
        <dbReference type="ARBA" id="ARBA00022438"/>
    </source>
</evidence>
<evidence type="ECO:0000256" key="6">
    <source>
        <dbReference type="RuleBase" id="RU366067"/>
    </source>
</evidence>
<feature type="coiled-coil region" evidence="7">
    <location>
        <begin position="305"/>
        <end position="332"/>
    </location>
</feature>
<dbReference type="InterPro" id="IPR019500">
    <property type="entry name" value="Pep_S46"/>
</dbReference>
<dbReference type="SUPFAM" id="SSF50494">
    <property type="entry name" value="Trypsin-like serine proteases"/>
    <property type="match status" value="1"/>
</dbReference>
<sequence length="705" mass="77305">MRDSRSASRRGRRPLATPAALAALVVLSLAPAAARADEGMWTLDRPPLKALAARYGFTPPPGWLERMRGAAVNFGGGSGAFVSPEGLVVTNQHVARGAVARLSRAGRDLVAEGYAAATRADELPCPGLDVRVLVSTEDVTARVRAAADSSAPADEQDRRRRAEMARIERASTRETGLESRVVELHHGGAYWLHRYRVYSDVRLVWVPEEQAASHGGDPDNFGYPRHDLDVAFFRVYENGSPVRPVHWLPWRSEGPSEGELVFTFGHPGSTHRFATVAQLAFRRDVHLPLRVRLQERRLAALRAYAARGAEEARQASDRISALENNLKRERAYREVLADAAVFDSIVADERRMRARVAADARLAAEAGAAWDRIEAAQREAAGRWAEWLCADLGRVAGLLDHALAIVRAAEETARPNEARWSEYREQNLPALRRRVLAAAPSYPALDEAALAAHLAAALETLGPDHPFMSAALEGRTPAEAARAAFAGTALGDTATRRRLWDGGRRAVEASRDPLVRFARRVNAVYRELRAWHESRVASVLSQEGGALARARFALLGDEAYPDATGTLRLGFGKVAGYPQLTSLVPWKTNFYSLYGRTESFDRRPPFDLPQRWLDAARRLDLATPLNFVSTNDIIGGSSGSPVVDREGRLVGIVFDGNVQAFRWDVRYDDAQARCVSVHPAAVVTVLREIAGLGRIADELEGAARR</sequence>
<keyword evidence="5 6" id="KW-0378">Hydrolase</keyword>
<gene>
    <name evidence="8" type="ORF">ENR23_07150</name>
</gene>
<dbReference type="PANTHER" id="PTHR38469:SF1">
    <property type="entry name" value="PERIPLASMIC PEPTIDASE SUBFAMILY S1B"/>
    <property type="match status" value="1"/>
</dbReference>
<evidence type="ECO:0000256" key="1">
    <source>
        <dbReference type="ARBA" id="ARBA00010491"/>
    </source>
</evidence>
<keyword evidence="6" id="KW-0720">Serine protease</keyword>
<feature type="signal peptide" evidence="6">
    <location>
        <begin position="1"/>
        <end position="36"/>
    </location>
</feature>
<keyword evidence="3 6" id="KW-0645">Protease</keyword>
<dbReference type="PANTHER" id="PTHR38469">
    <property type="entry name" value="PERIPLASMIC PEPTIDASE SUBFAMILY S1B"/>
    <property type="match status" value="1"/>
</dbReference>
<keyword evidence="2 6" id="KW-0031">Aminopeptidase</keyword>